<keyword evidence="7" id="KW-0472">Membrane</keyword>
<gene>
    <name evidence="9" type="ORF">RIMI_LOCUS10912133</name>
</gene>
<dbReference type="Pfam" id="PF00884">
    <property type="entry name" value="Sulfatase"/>
    <property type="match status" value="1"/>
</dbReference>
<evidence type="ECO:0000256" key="5">
    <source>
        <dbReference type="ARBA" id="ARBA00022837"/>
    </source>
</evidence>
<keyword evidence="7" id="KW-0812">Transmembrane</keyword>
<keyword evidence="7" id="KW-1133">Transmembrane helix</keyword>
<evidence type="ECO:0000256" key="2">
    <source>
        <dbReference type="ARBA" id="ARBA00008779"/>
    </source>
</evidence>
<dbReference type="EMBL" id="CAUEEQ010024103">
    <property type="protein sequence ID" value="CAJ0945460.1"/>
    <property type="molecule type" value="Genomic_DNA"/>
</dbReference>
<feature type="non-terminal residue" evidence="9">
    <location>
        <position position="324"/>
    </location>
</feature>
<protein>
    <recommendedName>
        <fullName evidence="8">Sulfatase N-terminal domain-containing protein</fullName>
    </recommendedName>
</protein>
<evidence type="ECO:0000313" key="10">
    <source>
        <dbReference type="Proteomes" id="UP001176940"/>
    </source>
</evidence>
<proteinExistence type="inferred from homology"/>
<dbReference type="InterPro" id="IPR050738">
    <property type="entry name" value="Sulfatase"/>
</dbReference>
<evidence type="ECO:0000256" key="1">
    <source>
        <dbReference type="ARBA" id="ARBA00001913"/>
    </source>
</evidence>
<keyword evidence="10" id="KW-1185">Reference proteome</keyword>
<dbReference type="Gene3D" id="3.40.720.10">
    <property type="entry name" value="Alkaline Phosphatase, subunit A"/>
    <property type="match status" value="1"/>
</dbReference>
<evidence type="ECO:0000256" key="6">
    <source>
        <dbReference type="SAM" id="MobiDB-lite"/>
    </source>
</evidence>
<accession>A0ABN9LM81</accession>
<dbReference type="InterPro" id="IPR000917">
    <property type="entry name" value="Sulfatase_N"/>
</dbReference>
<reference evidence="9" key="1">
    <citation type="submission" date="2023-07" db="EMBL/GenBank/DDBJ databases">
        <authorList>
            <person name="Stuckert A."/>
        </authorList>
    </citation>
    <scope>NUCLEOTIDE SEQUENCE</scope>
</reference>
<organism evidence="9 10">
    <name type="scientific">Ranitomeya imitator</name>
    <name type="common">mimic poison frog</name>
    <dbReference type="NCBI Taxonomy" id="111125"/>
    <lineage>
        <taxon>Eukaryota</taxon>
        <taxon>Metazoa</taxon>
        <taxon>Chordata</taxon>
        <taxon>Craniata</taxon>
        <taxon>Vertebrata</taxon>
        <taxon>Euteleostomi</taxon>
        <taxon>Amphibia</taxon>
        <taxon>Batrachia</taxon>
        <taxon>Anura</taxon>
        <taxon>Neobatrachia</taxon>
        <taxon>Hyloidea</taxon>
        <taxon>Dendrobatidae</taxon>
        <taxon>Dendrobatinae</taxon>
        <taxon>Ranitomeya</taxon>
    </lineage>
</organism>
<evidence type="ECO:0000256" key="7">
    <source>
        <dbReference type="SAM" id="Phobius"/>
    </source>
</evidence>
<keyword evidence="3" id="KW-0479">Metal-binding</keyword>
<feature type="region of interest" description="Disordered" evidence="6">
    <location>
        <begin position="1"/>
        <end position="26"/>
    </location>
</feature>
<evidence type="ECO:0000259" key="8">
    <source>
        <dbReference type="Pfam" id="PF00884"/>
    </source>
</evidence>
<feature type="domain" description="Sulfatase N-terminal" evidence="8">
    <location>
        <begin position="55"/>
        <end position="311"/>
    </location>
</feature>
<dbReference type="PANTHER" id="PTHR42693">
    <property type="entry name" value="ARYLSULFATASE FAMILY MEMBER"/>
    <property type="match status" value="1"/>
</dbReference>
<feature type="transmembrane region" description="Helical" evidence="7">
    <location>
        <begin position="220"/>
        <end position="242"/>
    </location>
</feature>
<evidence type="ECO:0000313" key="9">
    <source>
        <dbReference type="EMBL" id="CAJ0945460.1"/>
    </source>
</evidence>
<evidence type="ECO:0000256" key="3">
    <source>
        <dbReference type="ARBA" id="ARBA00022723"/>
    </source>
</evidence>
<dbReference type="SUPFAM" id="SSF53649">
    <property type="entry name" value="Alkaline phosphatase-like"/>
    <property type="match status" value="1"/>
</dbReference>
<keyword evidence="4" id="KW-0378">Hydrolase</keyword>
<dbReference type="Proteomes" id="UP001176940">
    <property type="component" value="Unassembled WGS sequence"/>
</dbReference>
<evidence type="ECO:0000256" key="4">
    <source>
        <dbReference type="ARBA" id="ARBA00022801"/>
    </source>
</evidence>
<name>A0ABN9LM81_9NEOB</name>
<dbReference type="PANTHER" id="PTHR42693:SF50">
    <property type="entry name" value="ARYLSULFATASE H ISOFORM X1"/>
    <property type="match status" value="1"/>
</dbReference>
<comment type="similarity">
    <text evidence="2">Belongs to the sulfatase family.</text>
</comment>
<dbReference type="PROSITE" id="PS00523">
    <property type="entry name" value="SULFATASE_1"/>
    <property type="match status" value="1"/>
</dbReference>
<comment type="caution">
    <text evidence="9">The sequence shown here is derived from an EMBL/GenBank/DDBJ whole genome shotgun (WGS) entry which is preliminary data.</text>
</comment>
<feature type="transmembrane region" description="Helical" evidence="7">
    <location>
        <begin position="191"/>
        <end position="208"/>
    </location>
</feature>
<sequence length="324" mass="37081">MFEAGVTLQRDTAESRRLNTSSGTGTPERSVRLHVLLCGCTLRSGVPVPELGFNLTPNIDRLAREGVKLTQHISAASLCSPSRSAFLTGRYPIRSGMTGHSNGYQVLFWNAASGGLPTNETTFAKILKEQGYYTGIIGKWHLGVNCNSRNDFCHHPLNHGFDYFYGTPFTLYNDCEVSRPSEFHMKIKDNLWMQAQVFIITVLTLIACKKWKLINIPWKIIVICALSGTLYFMYWYIAYAFLQYWNCLFMRNFEIIEQPMNLEEKAGQMVKEAKEFINSNKDRPFLLFVSFLQIHTPYYTTKEFRGRSQHDLYGDNIEENGLDG</sequence>
<comment type="cofactor">
    <cofactor evidence="1">
        <name>Ca(2+)</name>
        <dbReference type="ChEBI" id="CHEBI:29108"/>
    </cofactor>
</comment>
<dbReference type="PROSITE" id="PS00149">
    <property type="entry name" value="SULFATASE_2"/>
    <property type="match status" value="1"/>
</dbReference>
<dbReference type="InterPro" id="IPR017850">
    <property type="entry name" value="Alkaline_phosphatase_core_sf"/>
</dbReference>
<dbReference type="InterPro" id="IPR024607">
    <property type="entry name" value="Sulfatase_CS"/>
</dbReference>
<keyword evidence="5" id="KW-0106">Calcium</keyword>